<feature type="region of interest" description="Disordered" evidence="1">
    <location>
        <begin position="1"/>
        <end position="23"/>
    </location>
</feature>
<accession>A0ABR4AE71</accession>
<proteinExistence type="predicted"/>
<sequence>MVDSTRQQVASDGKGRLVQSARGSAPHACRSLLRLFIERTTSVILLVPNVVSTDLQSFSERQRNLQTLSKAELGLLRTITVNTSTKPYRFLPVCYASSTFHHGSLFPSSS</sequence>
<evidence type="ECO:0000313" key="2">
    <source>
        <dbReference type="EMBL" id="KAL2043766.1"/>
    </source>
</evidence>
<dbReference type="EMBL" id="JBEFKJ010000010">
    <property type="protein sequence ID" value="KAL2043766.1"/>
    <property type="molecule type" value="Genomic_DNA"/>
</dbReference>
<dbReference type="Proteomes" id="UP001590950">
    <property type="component" value="Unassembled WGS sequence"/>
</dbReference>
<name>A0ABR4AE71_9LECA</name>
<keyword evidence="3" id="KW-1185">Reference proteome</keyword>
<evidence type="ECO:0000256" key="1">
    <source>
        <dbReference type="SAM" id="MobiDB-lite"/>
    </source>
</evidence>
<evidence type="ECO:0000313" key="3">
    <source>
        <dbReference type="Proteomes" id="UP001590950"/>
    </source>
</evidence>
<gene>
    <name evidence="2" type="ORF">N7G274_003285</name>
</gene>
<protein>
    <submittedName>
        <fullName evidence="2">Uncharacterized protein</fullName>
    </submittedName>
</protein>
<reference evidence="2 3" key="1">
    <citation type="submission" date="2024-09" db="EMBL/GenBank/DDBJ databases">
        <title>Rethinking Asexuality: The Enigmatic Case of Functional Sexual Genes in Lepraria (Stereocaulaceae).</title>
        <authorList>
            <person name="Doellman M."/>
            <person name="Sun Y."/>
            <person name="Barcenas-Pena A."/>
            <person name="Lumbsch H.T."/>
            <person name="Grewe F."/>
        </authorList>
    </citation>
    <scope>NUCLEOTIDE SEQUENCE [LARGE SCALE GENOMIC DNA]</scope>
    <source>
        <strain evidence="2 3">Mercado 3170</strain>
    </source>
</reference>
<feature type="compositionally biased region" description="Polar residues" evidence="1">
    <location>
        <begin position="1"/>
        <end position="10"/>
    </location>
</feature>
<comment type="caution">
    <text evidence="2">The sequence shown here is derived from an EMBL/GenBank/DDBJ whole genome shotgun (WGS) entry which is preliminary data.</text>
</comment>
<organism evidence="2 3">
    <name type="scientific">Stereocaulon virgatum</name>
    <dbReference type="NCBI Taxonomy" id="373712"/>
    <lineage>
        <taxon>Eukaryota</taxon>
        <taxon>Fungi</taxon>
        <taxon>Dikarya</taxon>
        <taxon>Ascomycota</taxon>
        <taxon>Pezizomycotina</taxon>
        <taxon>Lecanoromycetes</taxon>
        <taxon>OSLEUM clade</taxon>
        <taxon>Lecanoromycetidae</taxon>
        <taxon>Lecanorales</taxon>
        <taxon>Lecanorineae</taxon>
        <taxon>Stereocaulaceae</taxon>
        <taxon>Stereocaulon</taxon>
    </lineage>
</organism>